<dbReference type="PANTHER" id="PTHR42993:SF1">
    <property type="entry name" value="MAOC-LIKE DEHYDRATASE DOMAIN-CONTAINING PROTEIN"/>
    <property type="match status" value="1"/>
</dbReference>
<gene>
    <name evidence="4" type="ORF">KILIM_043_00110</name>
</gene>
<sequence>MRVFNGIDEFAAAVGSHLGDSEWVEVTQAMVDQFAEATGDHQWIHVDPERAAHGPFGTTVAHGYLTLSLVPAMISQTYRVDGLALALNYGSDKVRYPSPVPVGSRVRAHFDLQSLTPIALGMQAVTRVTVELEGSAKPACVAEVVSVLVPGGNDATTNTTDATTDAADPAEAANVAQVADPAEASHPNHPRPGNQHRPHQRRVTEQRTHEQPIDEKVATR</sequence>
<reference evidence="4 5" key="1">
    <citation type="submission" date="2012-08" db="EMBL/GenBank/DDBJ databases">
        <title>Whole genome shotgun sequence of Kineosphaera limosa NBRC 100340.</title>
        <authorList>
            <person name="Yoshida I."/>
            <person name="Isaki S."/>
            <person name="Hosoyama A."/>
            <person name="Tsuchikane K."/>
            <person name="Katsumata H."/>
            <person name="Ando Y."/>
            <person name="Ohji S."/>
            <person name="Hamada M."/>
            <person name="Tamura T."/>
            <person name="Yamazoe A."/>
            <person name="Yamazaki S."/>
            <person name="Fujita N."/>
        </authorList>
    </citation>
    <scope>NUCLEOTIDE SEQUENCE [LARGE SCALE GENOMIC DNA]</scope>
    <source>
        <strain evidence="4 5">NBRC 100340</strain>
    </source>
</reference>
<keyword evidence="5" id="KW-1185">Reference proteome</keyword>
<feature type="region of interest" description="Disordered" evidence="2">
    <location>
        <begin position="177"/>
        <end position="220"/>
    </location>
</feature>
<organism evidence="4 5">
    <name type="scientific">Kineosphaera limosa NBRC 100340</name>
    <dbReference type="NCBI Taxonomy" id="1184609"/>
    <lineage>
        <taxon>Bacteria</taxon>
        <taxon>Bacillati</taxon>
        <taxon>Actinomycetota</taxon>
        <taxon>Actinomycetes</taxon>
        <taxon>Micrococcales</taxon>
        <taxon>Dermatophilaceae</taxon>
        <taxon>Kineosphaera</taxon>
    </lineage>
</organism>
<dbReference type="SUPFAM" id="SSF54637">
    <property type="entry name" value="Thioesterase/thiol ester dehydrase-isomerase"/>
    <property type="match status" value="1"/>
</dbReference>
<evidence type="ECO:0000256" key="1">
    <source>
        <dbReference type="ARBA" id="ARBA00005254"/>
    </source>
</evidence>
<dbReference type="CDD" id="cd03450">
    <property type="entry name" value="NodN"/>
    <property type="match status" value="1"/>
</dbReference>
<dbReference type="InterPro" id="IPR029069">
    <property type="entry name" value="HotDog_dom_sf"/>
</dbReference>
<proteinExistence type="inferred from homology"/>
<dbReference type="EMBL" id="BAHD01000043">
    <property type="protein sequence ID" value="GAB96606.1"/>
    <property type="molecule type" value="Genomic_DNA"/>
</dbReference>
<evidence type="ECO:0000313" key="5">
    <source>
        <dbReference type="Proteomes" id="UP000008366"/>
    </source>
</evidence>
<dbReference type="AlphaFoldDB" id="K6WRX7"/>
<evidence type="ECO:0000313" key="4">
    <source>
        <dbReference type="EMBL" id="GAB96606.1"/>
    </source>
</evidence>
<feature type="compositionally biased region" description="Basic and acidic residues" evidence="2">
    <location>
        <begin position="202"/>
        <end position="220"/>
    </location>
</feature>
<dbReference type="Pfam" id="PF01575">
    <property type="entry name" value="MaoC_dehydratas"/>
    <property type="match status" value="1"/>
</dbReference>
<dbReference type="STRING" id="1184609.KILIM_043_00110"/>
<dbReference type="eggNOG" id="COG2030">
    <property type="taxonomic scope" value="Bacteria"/>
</dbReference>
<dbReference type="Proteomes" id="UP000008366">
    <property type="component" value="Unassembled WGS sequence"/>
</dbReference>
<dbReference type="RefSeq" id="WP_006593138.1">
    <property type="nucleotide sequence ID" value="NZ_BAHD01000043.1"/>
</dbReference>
<accession>K6WRX7</accession>
<protein>
    <submittedName>
        <fullName evidence="4">Putative acyl dehydratase</fullName>
    </submittedName>
</protein>
<dbReference type="Gene3D" id="3.10.129.10">
    <property type="entry name" value="Hotdog Thioesterase"/>
    <property type="match status" value="1"/>
</dbReference>
<dbReference type="InterPro" id="IPR039375">
    <property type="entry name" value="NodN-like"/>
</dbReference>
<evidence type="ECO:0000256" key="2">
    <source>
        <dbReference type="SAM" id="MobiDB-lite"/>
    </source>
</evidence>
<comment type="similarity">
    <text evidence="1">Belongs to the enoyl-CoA hydratase/isomerase family.</text>
</comment>
<feature type="domain" description="MaoC-like" evidence="3">
    <location>
        <begin position="10"/>
        <end position="117"/>
    </location>
</feature>
<evidence type="ECO:0000259" key="3">
    <source>
        <dbReference type="Pfam" id="PF01575"/>
    </source>
</evidence>
<dbReference type="InterPro" id="IPR002539">
    <property type="entry name" value="MaoC-like_dom"/>
</dbReference>
<dbReference type="PANTHER" id="PTHR42993">
    <property type="entry name" value="MAOC-LIKE DEHYDRATASE DOMAIN-CONTAINING PROTEIN"/>
    <property type="match status" value="1"/>
</dbReference>
<comment type="caution">
    <text evidence="4">The sequence shown here is derived from an EMBL/GenBank/DDBJ whole genome shotgun (WGS) entry which is preliminary data.</text>
</comment>
<name>K6WRX7_9MICO</name>